<evidence type="ECO:0000256" key="3">
    <source>
        <dbReference type="ARBA" id="ARBA00022989"/>
    </source>
</evidence>
<feature type="domain" description="Major facilitator superfamily (MFS) profile" evidence="6">
    <location>
        <begin position="37"/>
        <end position="476"/>
    </location>
</feature>
<feature type="transmembrane region" description="Helical" evidence="5">
    <location>
        <begin position="71"/>
        <end position="89"/>
    </location>
</feature>
<dbReference type="AlphaFoldDB" id="A0A328AYK0"/>
<protein>
    <submittedName>
        <fullName evidence="7">MFS transporter</fullName>
    </submittedName>
</protein>
<evidence type="ECO:0000256" key="5">
    <source>
        <dbReference type="SAM" id="Phobius"/>
    </source>
</evidence>
<feature type="transmembrane region" description="Helical" evidence="5">
    <location>
        <begin position="285"/>
        <end position="306"/>
    </location>
</feature>
<dbReference type="Proteomes" id="UP000249842">
    <property type="component" value="Unassembled WGS sequence"/>
</dbReference>
<comment type="subcellular location">
    <subcellularLocation>
        <location evidence="1">Membrane</location>
        <topology evidence="1">Multi-pass membrane protein</topology>
    </subcellularLocation>
</comment>
<feature type="transmembrane region" description="Helical" evidence="5">
    <location>
        <begin position="246"/>
        <end position="264"/>
    </location>
</feature>
<feature type="transmembrane region" description="Helical" evidence="5">
    <location>
        <begin position="131"/>
        <end position="153"/>
    </location>
</feature>
<gene>
    <name evidence="7" type="ORF">DJ021_02100</name>
</gene>
<accession>A0A328AYK0</accession>
<dbReference type="PROSITE" id="PS50850">
    <property type="entry name" value="MFS"/>
    <property type="match status" value="1"/>
</dbReference>
<dbReference type="GO" id="GO:0005886">
    <property type="term" value="C:plasma membrane"/>
    <property type="evidence" value="ECO:0007669"/>
    <property type="project" value="TreeGrafter"/>
</dbReference>
<dbReference type="EMBL" id="QFYP01000001">
    <property type="protein sequence ID" value="RAK58674.1"/>
    <property type="molecule type" value="Genomic_DNA"/>
</dbReference>
<comment type="caution">
    <text evidence="7">The sequence shown here is derived from an EMBL/GenBank/DDBJ whole genome shotgun (WGS) entry which is preliminary data.</text>
</comment>
<dbReference type="PANTHER" id="PTHR23501:SF154">
    <property type="entry name" value="MULTIDRUG-EFFLUX TRANSPORTER RV1634-RELATED"/>
    <property type="match status" value="1"/>
</dbReference>
<feature type="transmembrane region" description="Helical" evidence="5">
    <location>
        <begin position="96"/>
        <end position="119"/>
    </location>
</feature>
<evidence type="ECO:0000256" key="1">
    <source>
        <dbReference type="ARBA" id="ARBA00004141"/>
    </source>
</evidence>
<feature type="transmembrane region" description="Helical" evidence="5">
    <location>
        <begin position="190"/>
        <end position="210"/>
    </location>
</feature>
<keyword evidence="3 5" id="KW-1133">Transmembrane helix</keyword>
<feature type="transmembrane region" description="Helical" evidence="5">
    <location>
        <begin position="424"/>
        <end position="446"/>
    </location>
</feature>
<dbReference type="PANTHER" id="PTHR23501">
    <property type="entry name" value="MAJOR FACILITATOR SUPERFAMILY"/>
    <property type="match status" value="1"/>
</dbReference>
<dbReference type="OrthoDB" id="9812221at2"/>
<organism evidence="7 8">
    <name type="scientific">Phenylobacterium hankyongense</name>
    <dbReference type="NCBI Taxonomy" id="1813876"/>
    <lineage>
        <taxon>Bacteria</taxon>
        <taxon>Pseudomonadati</taxon>
        <taxon>Pseudomonadota</taxon>
        <taxon>Alphaproteobacteria</taxon>
        <taxon>Caulobacterales</taxon>
        <taxon>Caulobacteraceae</taxon>
        <taxon>Phenylobacterium</taxon>
    </lineage>
</organism>
<dbReference type="Gene3D" id="1.20.1250.20">
    <property type="entry name" value="MFS general substrate transporter like domains"/>
    <property type="match status" value="1"/>
</dbReference>
<name>A0A328AYK0_9CAUL</name>
<evidence type="ECO:0000259" key="6">
    <source>
        <dbReference type="PROSITE" id="PS50850"/>
    </source>
</evidence>
<dbReference type="GO" id="GO:0022857">
    <property type="term" value="F:transmembrane transporter activity"/>
    <property type="evidence" value="ECO:0007669"/>
    <property type="project" value="InterPro"/>
</dbReference>
<feature type="transmembrane region" description="Helical" evidence="5">
    <location>
        <begin position="222"/>
        <end position="240"/>
    </location>
</feature>
<evidence type="ECO:0000256" key="4">
    <source>
        <dbReference type="ARBA" id="ARBA00023136"/>
    </source>
</evidence>
<keyword evidence="2 5" id="KW-0812">Transmembrane</keyword>
<dbReference type="Gene3D" id="1.20.1720.10">
    <property type="entry name" value="Multidrug resistance protein D"/>
    <property type="match status" value="1"/>
</dbReference>
<keyword evidence="8" id="KW-1185">Reference proteome</keyword>
<sequence>MGRPDEPGDDEPGDDGRVEAPPAAGWADLLADGRLPRFALICLGVWLNAADSLVTATIMPSVGAELGGYGYFSWATAGFLVGAILAGASAGRLSQLIGLGSATALAGLVTVVGCVMSAAAPDVGIFLAGRLVQGLGSGWISGFAMVAIALLFPERHLARVFAAVSGVWGVATLLGPLVGGLFAQGGDWRGVFWLFAAQALAFSAAAPFLLTGSTKTAGGPGVPWLQLGVLGLGVSAIAVADITHGAVLSLGLAAVGLAVLVLVLRIDDRARVRLLPHKAGDLATICGSGYAAMFALTAASMGFAIYGPPILQKLAGLSPLWAGYAIGAESLAWTVAALAVAGASGVWDARWVRIGALSVPVSLVILAWAMPSVSLVWVLVGGALLGAAFGWSWSFMSRRLMAALSDEDRAIGSSAITAVRQTGAAAGAAISGAAANLAGFSAGLTVESARTAAVWVFAAVLPLALAGAWAAFRMTGRAEVARA</sequence>
<evidence type="ECO:0000256" key="2">
    <source>
        <dbReference type="ARBA" id="ARBA00022692"/>
    </source>
</evidence>
<proteinExistence type="predicted"/>
<feature type="transmembrane region" description="Helical" evidence="5">
    <location>
        <begin position="452"/>
        <end position="472"/>
    </location>
</feature>
<evidence type="ECO:0000313" key="7">
    <source>
        <dbReference type="EMBL" id="RAK58674.1"/>
    </source>
</evidence>
<keyword evidence="4 5" id="KW-0472">Membrane</keyword>
<feature type="transmembrane region" description="Helical" evidence="5">
    <location>
        <begin position="351"/>
        <end position="369"/>
    </location>
</feature>
<dbReference type="SUPFAM" id="SSF103473">
    <property type="entry name" value="MFS general substrate transporter"/>
    <property type="match status" value="1"/>
</dbReference>
<evidence type="ECO:0000313" key="8">
    <source>
        <dbReference type="Proteomes" id="UP000249842"/>
    </source>
</evidence>
<feature type="transmembrane region" description="Helical" evidence="5">
    <location>
        <begin position="321"/>
        <end position="344"/>
    </location>
</feature>
<feature type="transmembrane region" description="Helical" evidence="5">
    <location>
        <begin position="160"/>
        <end position="184"/>
    </location>
</feature>
<dbReference type="Pfam" id="PF07690">
    <property type="entry name" value="MFS_1"/>
    <property type="match status" value="1"/>
</dbReference>
<feature type="transmembrane region" description="Helical" evidence="5">
    <location>
        <begin position="375"/>
        <end position="395"/>
    </location>
</feature>
<dbReference type="InterPro" id="IPR036259">
    <property type="entry name" value="MFS_trans_sf"/>
</dbReference>
<dbReference type="InterPro" id="IPR011701">
    <property type="entry name" value="MFS"/>
</dbReference>
<dbReference type="InterPro" id="IPR020846">
    <property type="entry name" value="MFS_dom"/>
</dbReference>
<reference evidence="8" key="1">
    <citation type="submission" date="2018-05" db="EMBL/GenBank/DDBJ databases">
        <authorList>
            <person name="Li X."/>
        </authorList>
    </citation>
    <scope>NUCLEOTIDE SEQUENCE [LARGE SCALE GENOMIC DNA]</scope>
    <source>
        <strain evidence="8">HKS-05</strain>
    </source>
</reference>